<dbReference type="GO" id="GO:0042176">
    <property type="term" value="P:regulation of protein catabolic process"/>
    <property type="evidence" value="ECO:0007669"/>
    <property type="project" value="InterPro"/>
</dbReference>
<dbReference type="InterPro" id="IPR000717">
    <property type="entry name" value="PCI_dom"/>
</dbReference>
<dbReference type="GO" id="GO:0006511">
    <property type="term" value="P:ubiquitin-dependent protein catabolic process"/>
    <property type="evidence" value="ECO:0007669"/>
    <property type="project" value="TreeGrafter"/>
</dbReference>
<sequence length="382" mass="40850">MAQEKKATADQGKGEDSKQQKDAAAAPAPKPYNVREALQSIVALIEKCVKAKETRLQSGRLLRQTAVARRHVSAADLAAFLSANLPEDAPAKAYLLGVVAKLGATAAAPMEDDAAAAAPSDAAAAAAAAVVPSPLPEVEVYSYLLVAVYALDQGAEAEAWAVVERAVARLRDFNRRTLDVIASRVRLLLGEIPERAEFSAPGMRAALAPYFELTTAVRSGDLGTFRSVTERYAPAFDADRTSNLISRLHHNVIRTGLHRINLAYSRISLKDIASKLALPSAEDAEFIAAKAIRDGGLAARIDRAGGSLASAEVADVYSTAEPQAAFHARIAFCLDIHNEAVKAMRFDADAHRRGETEEQRRERLAAEAELAAALAEEEDDMM</sequence>
<dbReference type="EMBL" id="BDRX01000095">
    <property type="protein sequence ID" value="GBF97272.1"/>
    <property type="molecule type" value="Genomic_DNA"/>
</dbReference>
<evidence type="ECO:0000313" key="6">
    <source>
        <dbReference type="Proteomes" id="UP000247498"/>
    </source>
</evidence>
<dbReference type="GO" id="GO:0008541">
    <property type="term" value="C:proteasome regulatory particle, lid subcomplex"/>
    <property type="evidence" value="ECO:0007669"/>
    <property type="project" value="TreeGrafter"/>
</dbReference>
<dbReference type="Pfam" id="PF01399">
    <property type="entry name" value="PCI"/>
    <property type="match status" value="1"/>
</dbReference>
<evidence type="ECO:0000256" key="1">
    <source>
        <dbReference type="ARBA" id="ARBA00007912"/>
    </source>
</evidence>
<evidence type="ECO:0000259" key="4">
    <source>
        <dbReference type="PROSITE" id="PS50250"/>
    </source>
</evidence>
<dbReference type="SMART" id="SM00088">
    <property type="entry name" value="PINT"/>
    <property type="match status" value="1"/>
</dbReference>
<gene>
    <name evidence="5" type="ORF">Rsub_09963</name>
</gene>
<dbReference type="FunCoup" id="A0A2V0PE77">
    <property type="interactions" value="2473"/>
</dbReference>
<feature type="region of interest" description="Disordered" evidence="3">
    <location>
        <begin position="1"/>
        <end position="30"/>
    </location>
</feature>
<dbReference type="SUPFAM" id="SSF46785">
    <property type="entry name" value="Winged helix' DNA-binding domain"/>
    <property type="match status" value="1"/>
</dbReference>
<evidence type="ECO:0000256" key="2">
    <source>
        <dbReference type="ARBA" id="ARBA00022942"/>
    </source>
</evidence>
<evidence type="ECO:0000256" key="3">
    <source>
        <dbReference type="SAM" id="MobiDB-lite"/>
    </source>
</evidence>
<dbReference type="OrthoDB" id="1713558at2759"/>
<dbReference type="GO" id="GO:0030234">
    <property type="term" value="F:enzyme regulator activity"/>
    <property type="evidence" value="ECO:0007669"/>
    <property type="project" value="InterPro"/>
</dbReference>
<dbReference type="STRING" id="307507.A0A2V0PE77"/>
<name>A0A2V0PE77_9CHLO</name>
<proteinExistence type="inferred from homology"/>
<dbReference type="InterPro" id="IPR036390">
    <property type="entry name" value="WH_DNA-bd_sf"/>
</dbReference>
<feature type="compositionally biased region" description="Basic and acidic residues" evidence="3">
    <location>
        <begin position="1"/>
        <end position="21"/>
    </location>
</feature>
<reference evidence="5 6" key="1">
    <citation type="journal article" date="2018" name="Sci. Rep.">
        <title>Raphidocelis subcapitata (=Pseudokirchneriella subcapitata) provides an insight into genome evolution and environmental adaptations in the Sphaeropleales.</title>
        <authorList>
            <person name="Suzuki S."/>
            <person name="Yamaguchi H."/>
            <person name="Nakajima N."/>
            <person name="Kawachi M."/>
        </authorList>
    </citation>
    <scope>NUCLEOTIDE SEQUENCE [LARGE SCALE GENOMIC DNA]</scope>
    <source>
        <strain evidence="5 6">NIES-35</strain>
    </source>
</reference>
<accession>A0A2V0PE77</accession>
<dbReference type="InterPro" id="IPR013586">
    <property type="entry name" value="PSMD3_C"/>
</dbReference>
<dbReference type="InterPro" id="IPR050756">
    <property type="entry name" value="CSN3"/>
</dbReference>
<dbReference type="PROSITE" id="PS50250">
    <property type="entry name" value="PCI"/>
    <property type="match status" value="1"/>
</dbReference>
<dbReference type="Proteomes" id="UP000247498">
    <property type="component" value="Unassembled WGS sequence"/>
</dbReference>
<dbReference type="Pfam" id="PF08375">
    <property type="entry name" value="Rpn3_C"/>
    <property type="match status" value="1"/>
</dbReference>
<dbReference type="InParanoid" id="A0A2V0PE77"/>
<keyword evidence="2 5" id="KW-0647">Proteasome</keyword>
<feature type="domain" description="PCI" evidence="4">
    <location>
        <begin position="140"/>
        <end position="315"/>
    </location>
</feature>
<comment type="caution">
    <text evidence="5">The sequence shown here is derived from an EMBL/GenBank/DDBJ whole genome shotgun (WGS) entry which is preliminary data.</text>
</comment>
<dbReference type="InterPro" id="IPR057985">
    <property type="entry name" value="TPR_PSMD3_N"/>
</dbReference>
<organism evidence="5 6">
    <name type="scientific">Raphidocelis subcapitata</name>
    <dbReference type="NCBI Taxonomy" id="307507"/>
    <lineage>
        <taxon>Eukaryota</taxon>
        <taxon>Viridiplantae</taxon>
        <taxon>Chlorophyta</taxon>
        <taxon>core chlorophytes</taxon>
        <taxon>Chlorophyceae</taxon>
        <taxon>CS clade</taxon>
        <taxon>Sphaeropleales</taxon>
        <taxon>Selenastraceae</taxon>
        <taxon>Raphidocelis</taxon>
    </lineage>
</organism>
<dbReference type="Gene3D" id="1.25.40.570">
    <property type="match status" value="1"/>
</dbReference>
<evidence type="ECO:0000313" key="5">
    <source>
        <dbReference type="EMBL" id="GBF97272.1"/>
    </source>
</evidence>
<dbReference type="AlphaFoldDB" id="A0A2V0PE77"/>
<protein>
    <submittedName>
        <fullName evidence="5">26S proteasome non-ATPase regulatory subunit 3</fullName>
    </submittedName>
</protein>
<keyword evidence="6" id="KW-1185">Reference proteome</keyword>
<dbReference type="Pfam" id="PF25573">
    <property type="entry name" value="TPR_PSMD3_N"/>
    <property type="match status" value="1"/>
</dbReference>
<comment type="similarity">
    <text evidence="1">Belongs to the proteasome subunit S3 family.</text>
</comment>
<dbReference type="PANTHER" id="PTHR10758:SF2">
    <property type="entry name" value="26S PROTEASOME NON-ATPASE REGULATORY SUBUNIT 3"/>
    <property type="match status" value="1"/>
</dbReference>
<dbReference type="PANTHER" id="PTHR10758">
    <property type="entry name" value="26S PROTEASOME NON-ATPASE REGULATORY SUBUNIT 3/COP9 SIGNALOSOME COMPLEX SUBUNIT 3"/>
    <property type="match status" value="1"/>
</dbReference>